<reference evidence="2 3" key="1">
    <citation type="submission" date="2018-03" db="EMBL/GenBank/DDBJ databases">
        <title>Genomic Encyclopedia of Archaeal and Bacterial Type Strains, Phase II (KMG-II): from individual species to whole genera.</title>
        <authorList>
            <person name="Goeker M."/>
        </authorList>
    </citation>
    <scope>NUCLEOTIDE SEQUENCE [LARGE SCALE GENOMIC DNA]</scope>
    <source>
        <strain evidence="2 3">DSM 28229</strain>
    </source>
</reference>
<feature type="binding site" evidence="1">
    <location>
        <begin position="8"/>
        <end position="15"/>
    </location>
    <ligand>
        <name>substrate</name>
    </ligand>
</feature>
<name>A0A315ZFR6_SEDFL</name>
<dbReference type="SUPFAM" id="SSF53254">
    <property type="entry name" value="Phosphoglycerate mutase-like"/>
    <property type="match status" value="1"/>
</dbReference>
<evidence type="ECO:0000313" key="3">
    <source>
        <dbReference type="Proteomes" id="UP000245535"/>
    </source>
</evidence>
<keyword evidence="3" id="KW-1185">Reference proteome</keyword>
<dbReference type="Gene3D" id="3.40.50.1240">
    <property type="entry name" value="Phosphoglycerate mutase-like"/>
    <property type="match status" value="1"/>
</dbReference>
<dbReference type="InterPro" id="IPR050275">
    <property type="entry name" value="PGM_Phosphatase"/>
</dbReference>
<protein>
    <submittedName>
        <fullName evidence="2">Putative phosphoglycerate mutase</fullName>
    </submittedName>
</protein>
<dbReference type="PIRSF" id="PIRSF000709">
    <property type="entry name" value="6PFK_2-Ptase"/>
    <property type="match status" value="1"/>
</dbReference>
<dbReference type="RefSeq" id="WP_109615666.1">
    <property type="nucleotide sequence ID" value="NZ_QGDO01000001.1"/>
</dbReference>
<dbReference type="OrthoDB" id="9782128at2"/>
<dbReference type="PROSITE" id="PS00175">
    <property type="entry name" value="PG_MUTASE"/>
    <property type="match status" value="1"/>
</dbReference>
<evidence type="ECO:0000313" key="2">
    <source>
        <dbReference type="EMBL" id="PWJ44152.1"/>
    </source>
</evidence>
<dbReference type="PANTHER" id="PTHR48100:SF10">
    <property type="entry name" value="2-CARBOXY-D-ARABINITOL-1-PHOSPHATASE-RELATED"/>
    <property type="match status" value="1"/>
</dbReference>
<dbReference type="Pfam" id="PF00300">
    <property type="entry name" value="His_Phos_1"/>
    <property type="match status" value="1"/>
</dbReference>
<sequence>MTTILLARHGETDWNKNNYFSGRANIELNEKGQRQAQMLGRYIGSHWQPSTLYTSPFDRAINTGKYIADTFELQSQQLPLLVDIDYGIWQAKLHKEFREKHPDQWLMWLEHPERYVFEDGESLQDVQVRARNIIQKIEKSHESETVVLIGHDCVNRLLMLEFLGLPLSAYRKVIQGNGCLNVVKIVNGAYVIVSMNERAFLGEYRF</sequence>
<dbReference type="GO" id="GO:0016791">
    <property type="term" value="F:phosphatase activity"/>
    <property type="evidence" value="ECO:0007669"/>
    <property type="project" value="TreeGrafter"/>
</dbReference>
<dbReference type="AlphaFoldDB" id="A0A315ZFR6"/>
<dbReference type="PANTHER" id="PTHR48100">
    <property type="entry name" value="BROAD-SPECIFICITY PHOSPHATASE YOR283W-RELATED"/>
    <property type="match status" value="1"/>
</dbReference>
<dbReference type="EMBL" id="QGDO01000001">
    <property type="protein sequence ID" value="PWJ44152.1"/>
    <property type="molecule type" value="Genomic_DNA"/>
</dbReference>
<dbReference type="InterPro" id="IPR001345">
    <property type="entry name" value="PG/BPGM_mutase_AS"/>
</dbReference>
<gene>
    <name evidence="2" type="ORF">BC781_101502</name>
</gene>
<dbReference type="SMART" id="SM00855">
    <property type="entry name" value="PGAM"/>
    <property type="match status" value="1"/>
</dbReference>
<proteinExistence type="predicted"/>
<dbReference type="InterPro" id="IPR013078">
    <property type="entry name" value="His_Pase_superF_clade-1"/>
</dbReference>
<dbReference type="Proteomes" id="UP000245535">
    <property type="component" value="Unassembled WGS sequence"/>
</dbReference>
<dbReference type="InterPro" id="IPR029033">
    <property type="entry name" value="His_PPase_superfam"/>
</dbReference>
<evidence type="ECO:0000256" key="1">
    <source>
        <dbReference type="PIRSR" id="PIRSR613078-2"/>
    </source>
</evidence>
<accession>A0A315ZFR6</accession>
<feature type="binding site" evidence="1">
    <location>
        <position position="59"/>
    </location>
    <ligand>
        <name>substrate</name>
    </ligand>
</feature>
<organism evidence="2 3">
    <name type="scientific">Sediminitomix flava</name>
    <dbReference type="NCBI Taxonomy" id="379075"/>
    <lineage>
        <taxon>Bacteria</taxon>
        <taxon>Pseudomonadati</taxon>
        <taxon>Bacteroidota</taxon>
        <taxon>Cytophagia</taxon>
        <taxon>Cytophagales</taxon>
        <taxon>Flammeovirgaceae</taxon>
        <taxon>Sediminitomix</taxon>
    </lineage>
</organism>
<dbReference type="CDD" id="cd07067">
    <property type="entry name" value="HP_PGM_like"/>
    <property type="match status" value="1"/>
</dbReference>
<comment type="caution">
    <text evidence="2">The sequence shown here is derived from an EMBL/GenBank/DDBJ whole genome shotgun (WGS) entry which is preliminary data.</text>
</comment>